<dbReference type="GO" id="GO:0006260">
    <property type="term" value="P:DNA replication"/>
    <property type="evidence" value="ECO:0007669"/>
    <property type="project" value="UniProtKB-KW"/>
</dbReference>
<name>A0A4P9TJX4_9EURY</name>
<sequence>MPDHIHNEKFFLGLLWVLIRTLPAVGGGYIRHRFVLSFMDSHHSDHDLFEQLCGTVAKPGIDPNVVRAAVLQLAAGRTHGQDIGAPVREDINLAVVADANVNFSRFLTGLEDILPESGVAHLNGTSATHSGAIGSVKDGSLSRGPFLDKDIIVSYVEQSGALDSRVTDALQQILDSSRYSFTKRNYQSTVNTTGGVFLAATPSGGSFDEYEKPSRQLTVPLKLVKATDLVLLNKSDAGGFDRSEGKFSKESAAKHILESWKTYPELSSGAIDLIQDYVSDYREAIDNIDVSEYGSTVTFGPARLEESMRRFTEAHAKIRLEDEATAENAEVIVDLFEDSHSDLGVTITRNDGTFDADIVETSDDSSHDLLSDDAKERREALKQIVGDLEMQYDDGAPIDEIISRTGNIGLGPSKTEHLLDKLKQRGEAYEPSTDTLRTT</sequence>
<evidence type="ECO:0000259" key="6">
    <source>
        <dbReference type="PROSITE" id="PS50051"/>
    </source>
</evidence>
<dbReference type="PANTHER" id="PTHR11630:SF66">
    <property type="entry name" value="DNA REPLICATION LICENSING FACTOR MCM4"/>
    <property type="match status" value="1"/>
</dbReference>
<keyword evidence="2" id="KW-0235">DNA replication</keyword>
<accession>A0A4P9TJX4</accession>
<keyword evidence="4" id="KW-0067">ATP-binding</keyword>
<dbReference type="GO" id="GO:0003697">
    <property type="term" value="F:single-stranded DNA binding"/>
    <property type="evidence" value="ECO:0007669"/>
    <property type="project" value="TreeGrafter"/>
</dbReference>
<dbReference type="GeneID" id="96158208"/>
<dbReference type="EMBL" id="CP040639">
    <property type="protein sequence ID" value="QCW05308.1"/>
    <property type="molecule type" value="Genomic_DNA"/>
</dbReference>
<dbReference type="Pfam" id="PF17855">
    <property type="entry name" value="MCM_lid"/>
    <property type="match status" value="1"/>
</dbReference>
<gene>
    <name evidence="7" type="ORF">FGF80_18885</name>
</gene>
<dbReference type="PROSITE" id="PS50051">
    <property type="entry name" value="MCM_2"/>
    <property type="match status" value="1"/>
</dbReference>
<keyword evidence="7" id="KW-0614">Plasmid</keyword>
<dbReference type="InterPro" id="IPR031327">
    <property type="entry name" value="MCM"/>
</dbReference>
<evidence type="ECO:0000256" key="2">
    <source>
        <dbReference type="ARBA" id="ARBA00022705"/>
    </source>
</evidence>
<dbReference type="GO" id="GO:0042555">
    <property type="term" value="C:MCM complex"/>
    <property type="evidence" value="ECO:0007669"/>
    <property type="project" value="TreeGrafter"/>
</dbReference>
<protein>
    <recommendedName>
        <fullName evidence="6">MCM C-terminal AAA(+) ATPase domain-containing protein</fullName>
    </recommendedName>
</protein>
<dbReference type="KEGG" id="npl:FGF80_18885"/>
<evidence type="ECO:0000313" key="8">
    <source>
        <dbReference type="Proteomes" id="UP000307562"/>
    </source>
</evidence>
<dbReference type="InterPro" id="IPR036388">
    <property type="entry name" value="WH-like_DNA-bd_sf"/>
</dbReference>
<dbReference type="AlphaFoldDB" id="A0A4P9TJX4"/>
<dbReference type="GO" id="GO:0017116">
    <property type="term" value="F:single-stranded DNA helicase activity"/>
    <property type="evidence" value="ECO:0007669"/>
    <property type="project" value="TreeGrafter"/>
</dbReference>
<dbReference type="PANTHER" id="PTHR11630">
    <property type="entry name" value="DNA REPLICATION LICENSING FACTOR MCM FAMILY MEMBER"/>
    <property type="match status" value="1"/>
</dbReference>
<keyword evidence="5" id="KW-0238">DNA-binding</keyword>
<proteinExistence type="inferred from homology"/>
<evidence type="ECO:0000256" key="5">
    <source>
        <dbReference type="ARBA" id="ARBA00023125"/>
    </source>
</evidence>
<feature type="domain" description="MCM C-terminal AAA(+) ATPase" evidence="6">
    <location>
        <begin position="48"/>
        <end position="232"/>
    </location>
</feature>
<dbReference type="InterPro" id="IPR001208">
    <property type="entry name" value="MCM_dom"/>
</dbReference>
<dbReference type="Proteomes" id="UP000307562">
    <property type="component" value="Plasmid pNPA70"/>
</dbReference>
<keyword evidence="8" id="KW-1185">Reference proteome</keyword>
<evidence type="ECO:0000313" key="7">
    <source>
        <dbReference type="EMBL" id="QCW05308.1"/>
    </source>
</evidence>
<comment type="similarity">
    <text evidence="1">Belongs to the MCM family.</text>
</comment>
<dbReference type="Pfam" id="PF00493">
    <property type="entry name" value="MCM"/>
    <property type="match status" value="1"/>
</dbReference>
<geneLocation type="plasmid" evidence="8">
    <name>pnpa70</name>
</geneLocation>
<organism evidence="7 8">
    <name type="scientific">Natrinema pallidum</name>
    <dbReference type="NCBI Taxonomy" id="69527"/>
    <lineage>
        <taxon>Archaea</taxon>
        <taxon>Methanobacteriati</taxon>
        <taxon>Methanobacteriota</taxon>
        <taxon>Stenosarchaea group</taxon>
        <taxon>Halobacteria</taxon>
        <taxon>Halobacteriales</taxon>
        <taxon>Natrialbaceae</taxon>
        <taxon>Natrinema</taxon>
    </lineage>
</organism>
<keyword evidence="3" id="KW-0547">Nucleotide-binding</keyword>
<dbReference type="InterPro" id="IPR027417">
    <property type="entry name" value="P-loop_NTPase"/>
</dbReference>
<dbReference type="RefSeq" id="WP_138655765.1">
    <property type="nucleotide sequence ID" value="NZ_CP040639.1"/>
</dbReference>
<dbReference type="GO" id="GO:0005524">
    <property type="term" value="F:ATP binding"/>
    <property type="evidence" value="ECO:0007669"/>
    <property type="project" value="UniProtKB-KW"/>
</dbReference>
<reference evidence="8" key="1">
    <citation type="submission" date="2019-05" db="EMBL/GenBank/DDBJ databases">
        <title>Complete Genome Sequence and Methylation Pattern of the Halophilic Archaeon Natrinema pallidum BOL6-1.</title>
        <authorList>
            <person name="DasSarma P."/>
            <person name="DasSarma B.P."/>
            <person name="DasSarma S.L."/>
            <person name="Martinez F.L."/>
            <person name="Guzman D."/>
            <person name="Roberts R.J."/>
            <person name="DasSarma S."/>
        </authorList>
    </citation>
    <scope>NUCLEOTIDE SEQUENCE [LARGE SCALE GENOMIC DNA]</scope>
    <source>
        <strain evidence="8">BOL6-1</strain>
        <plasmid evidence="8">pnpa70</plasmid>
    </source>
</reference>
<evidence type="ECO:0000256" key="4">
    <source>
        <dbReference type="ARBA" id="ARBA00022840"/>
    </source>
</evidence>
<dbReference type="Gene3D" id="1.10.10.10">
    <property type="entry name" value="Winged helix-like DNA-binding domain superfamily/Winged helix DNA-binding domain"/>
    <property type="match status" value="1"/>
</dbReference>
<evidence type="ECO:0000256" key="1">
    <source>
        <dbReference type="ARBA" id="ARBA00008010"/>
    </source>
</evidence>
<evidence type="ECO:0000256" key="3">
    <source>
        <dbReference type="ARBA" id="ARBA00022741"/>
    </source>
</evidence>
<dbReference type="InterPro" id="IPR041562">
    <property type="entry name" value="MCM_lid"/>
</dbReference>
<dbReference type="Gene3D" id="3.40.50.300">
    <property type="entry name" value="P-loop containing nucleotide triphosphate hydrolases"/>
    <property type="match status" value="1"/>
</dbReference>